<sequence>MFLRMLRGALLRQRSRRLMIIATVALGASVATSMLSVMFSVGDKINQELKAYGANIVVRPQGAAVVQDIYDVDGGDDIQQSYLDEADVPRIKTIFWTYNIVDFAPLLTAQGDVSTAGGTTEDVTVVGTWFNRHLDLADGESVDTGLVNMRGWWTIDGAWPDQEATDQAVVGVTFAQDNGLGIGDPFTLTRDGVTEQMTVSGIVTTGEDVDNQVLTNIAATQDLIAVPDAVGEVEVSALTTPDNDLARKAAKNPASLSVAERETWYCTAYVSSIAYQIEEVIPDSTARAVRQVSESEGTILEKTQLLMVLVTVLSMAGAALAIANLVTANVMERAAQIGLMKAIGARDAAVVGLILTEILIIGLVGGLLGFGVGIGLAQVIGHLVFGSAISILPSVAGIVAALVLLVVLAGSIPAVRFLLRLRPAEVLHGR</sequence>
<evidence type="ECO:0000259" key="9">
    <source>
        <dbReference type="Pfam" id="PF12704"/>
    </source>
</evidence>
<feature type="domain" description="ABC3 transporter permease C-terminal" evidence="8">
    <location>
        <begin position="309"/>
        <end position="421"/>
    </location>
</feature>
<reference evidence="11" key="1">
    <citation type="submission" date="2018-02" db="EMBL/GenBank/DDBJ databases">
        <authorList>
            <person name="Hornung B."/>
        </authorList>
    </citation>
    <scope>NUCLEOTIDE SEQUENCE [LARGE SCALE GENOMIC DNA]</scope>
</reference>
<dbReference type="Pfam" id="PF12704">
    <property type="entry name" value="MacB_PCD"/>
    <property type="match status" value="1"/>
</dbReference>
<dbReference type="Pfam" id="PF02687">
    <property type="entry name" value="FtsX"/>
    <property type="match status" value="1"/>
</dbReference>
<evidence type="ECO:0000256" key="2">
    <source>
        <dbReference type="ARBA" id="ARBA00022475"/>
    </source>
</evidence>
<dbReference type="GO" id="GO:0022857">
    <property type="term" value="F:transmembrane transporter activity"/>
    <property type="evidence" value="ECO:0007669"/>
    <property type="project" value="TreeGrafter"/>
</dbReference>
<dbReference type="PANTHER" id="PTHR30572:SF4">
    <property type="entry name" value="ABC TRANSPORTER PERMEASE YTRF"/>
    <property type="match status" value="1"/>
</dbReference>
<protein>
    <submittedName>
        <fullName evidence="10">FtsX-like permease family</fullName>
    </submittedName>
</protein>
<comment type="similarity">
    <text evidence="6">Belongs to the ABC-4 integral membrane protein family.</text>
</comment>
<comment type="subcellular location">
    <subcellularLocation>
        <location evidence="1">Cell membrane</location>
        <topology evidence="1">Multi-pass membrane protein</topology>
    </subcellularLocation>
</comment>
<dbReference type="AlphaFoldDB" id="A0A375I5U5"/>
<feature type="transmembrane region" description="Helical" evidence="7">
    <location>
        <begin position="383"/>
        <end position="412"/>
    </location>
</feature>
<dbReference type="InterPro" id="IPR050250">
    <property type="entry name" value="Macrolide_Exporter_MacB"/>
</dbReference>
<feature type="transmembrane region" description="Helical" evidence="7">
    <location>
        <begin position="20"/>
        <end position="41"/>
    </location>
</feature>
<dbReference type="PANTHER" id="PTHR30572">
    <property type="entry name" value="MEMBRANE COMPONENT OF TRANSPORTER-RELATED"/>
    <property type="match status" value="1"/>
</dbReference>
<dbReference type="GO" id="GO:0005886">
    <property type="term" value="C:plasma membrane"/>
    <property type="evidence" value="ECO:0007669"/>
    <property type="project" value="UniProtKB-SubCell"/>
</dbReference>
<evidence type="ECO:0000313" key="10">
    <source>
        <dbReference type="EMBL" id="SPF68770.1"/>
    </source>
</evidence>
<keyword evidence="2" id="KW-1003">Cell membrane</keyword>
<keyword evidence="11" id="KW-1185">Reference proteome</keyword>
<feature type="transmembrane region" description="Helical" evidence="7">
    <location>
        <begin position="348"/>
        <end position="377"/>
    </location>
</feature>
<keyword evidence="5 7" id="KW-0472">Membrane</keyword>
<feature type="domain" description="MacB-like periplasmic core" evidence="9">
    <location>
        <begin position="19"/>
        <end position="237"/>
    </location>
</feature>
<keyword evidence="4 7" id="KW-1133">Transmembrane helix</keyword>
<dbReference type="RefSeq" id="WP_182858649.1">
    <property type="nucleotide sequence ID" value="NZ_OMOH01000006.1"/>
</dbReference>
<dbReference type="InterPro" id="IPR003838">
    <property type="entry name" value="ABC3_permease_C"/>
</dbReference>
<evidence type="ECO:0000256" key="7">
    <source>
        <dbReference type="SAM" id="Phobius"/>
    </source>
</evidence>
<evidence type="ECO:0000256" key="6">
    <source>
        <dbReference type="ARBA" id="ARBA00038076"/>
    </source>
</evidence>
<keyword evidence="3 7" id="KW-0812">Transmembrane</keyword>
<evidence type="ECO:0000256" key="1">
    <source>
        <dbReference type="ARBA" id="ARBA00004651"/>
    </source>
</evidence>
<evidence type="ECO:0000313" key="11">
    <source>
        <dbReference type="Proteomes" id="UP000265962"/>
    </source>
</evidence>
<accession>A0A375I5U5</accession>
<evidence type="ECO:0000256" key="5">
    <source>
        <dbReference type="ARBA" id="ARBA00023136"/>
    </source>
</evidence>
<dbReference type="InterPro" id="IPR025857">
    <property type="entry name" value="MacB_PCD"/>
</dbReference>
<dbReference type="Proteomes" id="UP000265962">
    <property type="component" value="Unassembled WGS sequence"/>
</dbReference>
<organism evidence="10 11">
    <name type="scientific">Propionibacterium ruminifibrarum</name>
    <dbReference type="NCBI Taxonomy" id="1962131"/>
    <lineage>
        <taxon>Bacteria</taxon>
        <taxon>Bacillati</taxon>
        <taxon>Actinomycetota</taxon>
        <taxon>Actinomycetes</taxon>
        <taxon>Propionibacteriales</taxon>
        <taxon>Propionibacteriaceae</taxon>
        <taxon>Propionibacterium</taxon>
    </lineage>
</organism>
<feature type="transmembrane region" description="Helical" evidence="7">
    <location>
        <begin position="305"/>
        <end position="327"/>
    </location>
</feature>
<dbReference type="EMBL" id="OMOH01000006">
    <property type="protein sequence ID" value="SPF68770.1"/>
    <property type="molecule type" value="Genomic_DNA"/>
</dbReference>
<evidence type="ECO:0000256" key="4">
    <source>
        <dbReference type="ARBA" id="ARBA00022989"/>
    </source>
</evidence>
<evidence type="ECO:0000256" key="3">
    <source>
        <dbReference type="ARBA" id="ARBA00022692"/>
    </source>
</evidence>
<evidence type="ECO:0000259" key="8">
    <source>
        <dbReference type="Pfam" id="PF02687"/>
    </source>
</evidence>
<proteinExistence type="inferred from homology"/>
<gene>
    <name evidence="10" type="ORF">PROPJV5_1745</name>
</gene>
<name>A0A375I5U5_9ACTN</name>